<sequence length="207" mass="21142">MGCPSFTCVPAGQGLLKLQAGGRMGHPQYLRRGEALLLDRGASLTGTRGHGFSSRRRPLWRLCSSLALRGEEASPALTGVSGGSPLTGACCSDGRGATSAPPTLSPSAQGLHKSLFRTGRGARGSVADPHGPPKFLHCARRAGALQAPGGRRGKGDKRGGTQAPAAPDIRGLARRSVCVVERDSPVCQAAASPRTTGLHSAAALSVH</sequence>
<reference evidence="2" key="1">
    <citation type="journal article" date="2022" name="bioRxiv">
        <title>Sequencing and chromosome-scale assembly of the giantPleurodeles waltlgenome.</title>
        <authorList>
            <person name="Brown T."/>
            <person name="Elewa A."/>
            <person name="Iarovenko S."/>
            <person name="Subramanian E."/>
            <person name="Araus A.J."/>
            <person name="Petzold A."/>
            <person name="Susuki M."/>
            <person name="Suzuki K.-i.T."/>
            <person name="Hayashi T."/>
            <person name="Toyoda A."/>
            <person name="Oliveira C."/>
            <person name="Osipova E."/>
            <person name="Leigh N.D."/>
            <person name="Simon A."/>
            <person name="Yun M.H."/>
        </authorList>
    </citation>
    <scope>NUCLEOTIDE SEQUENCE</scope>
    <source>
        <strain evidence="2">20211129_DDA</strain>
        <tissue evidence="2">Liver</tissue>
    </source>
</reference>
<dbReference type="Proteomes" id="UP001066276">
    <property type="component" value="Chromosome 8"/>
</dbReference>
<proteinExistence type="predicted"/>
<dbReference type="AlphaFoldDB" id="A0AAV7NNX6"/>
<dbReference type="EMBL" id="JANPWB010000012">
    <property type="protein sequence ID" value="KAJ1116073.1"/>
    <property type="molecule type" value="Genomic_DNA"/>
</dbReference>
<feature type="region of interest" description="Disordered" evidence="1">
    <location>
        <begin position="145"/>
        <end position="168"/>
    </location>
</feature>
<comment type="caution">
    <text evidence="2">The sequence shown here is derived from an EMBL/GenBank/DDBJ whole genome shotgun (WGS) entry which is preliminary data.</text>
</comment>
<accession>A0AAV7NNX6</accession>
<organism evidence="2 3">
    <name type="scientific">Pleurodeles waltl</name>
    <name type="common">Iberian ribbed newt</name>
    <dbReference type="NCBI Taxonomy" id="8319"/>
    <lineage>
        <taxon>Eukaryota</taxon>
        <taxon>Metazoa</taxon>
        <taxon>Chordata</taxon>
        <taxon>Craniata</taxon>
        <taxon>Vertebrata</taxon>
        <taxon>Euteleostomi</taxon>
        <taxon>Amphibia</taxon>
        <taxon>Batrachia</taxon>
        <taxon>Caudata</taxon>
        <taxon>Salamandroidea</taxon>
        <taxon>Salamandridae</taxon>
        <taxon>Pleurodelinae</taxon>
        <taxon>Pleurodeles</taxon>
    </lineage>
</organism>
<gene>
    <name evidence="2" type="ORF">NDU88_004292</name>
</gene>
<evidence type="ECO:0000313" key="3">
    <source>
        <dbReference type="Proteomes" id="UP001066276"/>
    </source>
</evidence>
<evidence type="ECO:0000313" key="2">
    <source>
        <dbReference type="EMBL" id="KAJ1116073.1"/>
    </source>
</evidence>
<protein>
    <submittedName>
        <fullName evidence="2">Uncharacterized protein</fullName>
    </submittedName>
</protein>
<keyword evidence="3" id="KW-1185">Reference proteome</keyword>
<evidence type="ECO:0000256" key="1">
    <source>
        <dbReference type="SAM" id="MobiDB-lite"/>
    </source>
</evidence>
<name>A0AAV7NNX6_PLEWA</name>